<dbReference type="AlphaFoldDB" id="G3JHX7"/>
<dbReference type="OrthoDB" id="408683at2759"/>
<sequence length="504" mass="55142">MVGIGLIWRGEMPFDDDDNPNVAAGPPSAGGVDGAAAAEEAMEDEMPDYKLFMSMFDKKGVSSKTIRKGEKDFESHGTRAQDGVLETSRRALEEVLSYTRIHRGDGWVRGWYVPDFWASGEEGAAVGVLDLRHDDGRLMLRERVVVVEHERGSWMKDIGRSVPAGINSSEAQRPGVGRLWLLPEEALHMVERGTLDLWWPHKELGVLLQAGTGPDDYDVGVPLSLEAAYSLLLGEDDGERGKVSLPRYQVFTHLKRGGFHVLRAPDEQRQAPPDTKQTTTHAPGTTLLHWLLTLVGWGGEARPQPPAKLHSFGPLVSPGLYRAYKPIYEQLSLLPRHVPQRSTTMTSSRDDEAAAAAAAAAQDPYKVFFHVWKAGGAAPFAKRNPPPPTFRIAVADTGLHGVPTLEQAAALLASTPLDDPLTANPAWKGPGRLYQRLKHGHRNVLVAVVDRGLVNYMRFGEGAFGEERLYERHDVRRDASGGGKRGGGRGRGRGGRGRGRGRGR</sequence>
<keyword evidence="2" id="KW-0819">tRNA processing</keyword>
<reference evidence="5 6" key="1">
    <citation type="journal article" date="2011" name="Genome Biol.">
        <title>Genome sequence of the insect pathogenic fungus Cordyceps militaris, a valued traditional Chinese medicine.</title>
        <authorList>
            <person name="Zheng P."/>
            <person name="Xia Y."/>
            <person name="Xiao G."/>
            <person name="Xiong C."/>
            <person name="Hu X."/>
            <person name="Zhang S."/>
            <person name="Zheng H."/>
            <person name="Huang Y."/>
            <person name="Zhou Y."/>
            <person name="Wang S."/>
            <person name="Zhao G.P."/>
            <person name="Liu X."/>
            <person name="St Leger R.J."/>
            <person name="Wang C."/>
        </authorList>
    </citation>
    <scope>NUCLEOTIDE SEQUENCE [LARGE SCALE GENOMIC DNA]</scope>
    <source>
        <strain evidence="5 6">CM01</strain>
    </source>
</reference>
<dbReference type="KEGG" id="cmt:CCM_05140"/>
<dbReference type="HOGENOM" id="CLU_028449_2_0_1"/>
<accession>G3JHX7</accession>
<dbReference type="VEuPathDB" id="FungiDB:CCM_05140"/>
<dbReference type="RefSeq" id="XP_006670348.1">
    <property type="nucleotide sequence ID" value="XM_006670285.1"/>
</dbReference>
<name>G3JHX7_CORMM</name>
<dbReference type="GO" id="GO:0000379">
    <property type="term" value="P:tRNA-type intron splice site recognition and cleavage"/>
    <property type="evidence" value="ECO:0007669"/>
    <property type="project" value="TreeGrafter"/>
</dbReference>
<dbReference type="PANTHER" id="PTHR21027:SF1">
    <property type="entry name" value="TRNA-SPLICING ENDONUCLEASE SUBUNIT SEN54"/>
    <property type="match status" value="1"/>
</dbReference>
<evidence type="ECO:0000313" key="5">
    <source>
        <dbReference type="EMBL" id="EGX90983.1"/>
    </source>
</evidence>
<dbReference type="GO" id="GO:0000214">
    <property type="term" value="C:tRNA-intron endonuclease complex"/>
    <property type="evidence" value="ECO:0007669"/>
    <property type="project" value="TreeGrafter"/>
</dbReference>
<gene>
    <name evidence="5" type="ORF">CCM_05140</name>
</gene>
<feature type="region of interest" description="Disordered" evidence="3">
    <location>
        <begin position="475"/>
        <end position="504"/>
    </location>
</feature>
<dbReference type="PANTHER" id="PTHR21027">
    <property type="entry name" value="TRNA-SPLICING ENDONUCLEASE SUBUNIT SEN54"/>
    <property type="match status" value="1"/>
</dbReference>
<keyword evidence="6" id="KW-1185">Reference proteome</keyword>
<dbReference type="Pfam" id="PF12928">
    <property type="entry name" value="tRNA_int_end_N2"/>
    <property type="match status" value="1"/>
</dbReference>
<dbReference type="InterPro" id="IPR024336">
    <property type="entry name" value="tRNA_splic_suSen54_N"/>
</dbReference>
<protein>
    <recommendedName>
        <fullName evidence="4">tRNA-splicing endonuclease subunit Sen54 N-terminal domain-containing protein</fullName>
    </recommendedName>
</protein>
<evidence type="ECO:0000256" key="3">
    <source>
        <dbReference type="SAM" id="MobiDB-lite"/>
    </source>
</evidence>
<dbReference type="OMA" id="MYMRLRH"/>
<proteinExistence type="inferred from homology"/>
<evidence type="ECO:0000259" key="4">
    <source>
        <dbReference type="Pfam" id="PF12928"/>
    </source>
</evidence>
<dbReference type="InterPro" id="IPR024337">
    <property type="entry name" value="tRNA_splic_suSen54"/>
</dbReference>
<feature type="region of interest" description="Disordered" evidence="3">
    <location>
        <begin position="12"/>
        <end position="33"/>
    </location>
</feature>
<evidence type="ECO:0000256" key="2">
    <source>
        <dbReference type="ARBA" id="ARBA00022694"/>
    </source>
</evidence>
<dbReference type="Proteomes" id="UP000001610">
    <property type="component" value="Unassembled WGS sequence"/>
</dbReference>
<dbReference type="InParanoid" id="G3JHX7"/>
<evidence type="ECO:0000313" key="6">
    <source>
        <dbReference type="Proteomes" id="UP000001610"/>
    </source>
</evidence>
<dbReference type="EMBL" id="JH126402">
    <property type="protein sequence ID" value="EGX90983.1"/>
    <property type="molecule type" value="Genomic_DNA"/>
</dbReference>
<dbReference type="eggNOG" id="KOG4772">
    <property type="taxonomic scope" value="Eukaryota"/>
</dbReference>
<dbReference type="FunCoup" id="G3JHX7">
    <property type="interactions" value="50"/>
</dbReference>
<comment type="similarity">
    <text evidence="1">Belongs to the SEN54 family.</text>
</comment>
<feature type="compositionally biased region" description="Low complexity" evidence="3">
    <location>
        <begin position="20"/>
        <end position="33"/>
    </location>
</feature>
<feature type="compositionally biased region" description="Basic residues" evidence="3">
    <location>
        <begin position="486"/>
        <end position="504"/>
    </location>
</feature>
<feature type="domain" description="tRNA-splicing endonuclease subunit Sen54 N-terminal" evidence="4">
    <location>
        <begin position="94"/>
        <end position="199"/>
    </location>
</feature>
<evidence type="ECO:0000256" key="1">
    <source>
        <dbReference type="ARBA" id="ARBA00005736"/>
    </source>
</evidence>
<dbReference type="GeneID" id="18167159"/>
<organism evidence="5 6">
    <name type="scientific">Cordyceps militaris (strain CM01)</name>
    <name type="common">Caterpillar fungus</name>
    <dbReference type="NCBI Taxonomy" id="983644"/>
    <lineage>
        <taxon>Eukaryota</taxon>
        <taxon>Fungi</taxon>
        <taxon>Dikarya</taxon>
        <taxon>Ascomycota</taxon>
        <taxon>Pezizomycotina</taxon>
        <taxon>Sordariomycetes</taxon>
        <taxon>Hypocreomycetidae</taxon>
        <taxon>Hypocreales</taxon>
        <taxon>Cordycipitaceae</taxon>
        <taxon>Cordyceps</taxon>
    </lineage>
</organism>
<dbReference type="STRING" id="983644.G3JHX7"/>